<comment type="caution">
    <text evidence="1">The sequence shown here is derived from an EMBL/GenBank/DDBJ whole genome shotgun (WGS) entry which is preliminary data.</text>
</comment>
<dbReference type="GeneID" id="79317509"/>
<protein>
    <submittedName>
        <fullName evidence="1">Uncharacterized protein</fullName>
    </submittedName>
</protein>
<dbReference type="AlphaFoldDB" id="A0ABD6ACX8"/>
<name>A0ABD6ACX8_9EURY</name>
<organism evidence="1 2">
    <name type="scientific">Halomarina halobia</name>
    <dbReference type="NCBI Taxonomy" id="3033386"/>
    <lineage>
        <taxon>Archaea</taxon>
        <taxon>Methanobacteriati</taxon>
        <taxon>Methanobacteriota</taxon>
        <taxon>Stenosarchaea group</taxon>
        <taxon>Halobacteria</taxon>
        <taxon>Halobacteriales</taxon>
        <taxon>Natronomonadaceae</taxon>
        <taxon>Halomarina</taxon>
    </lineage>
</organism>
<dbReference type="EMBL" id="JBHTBF010000003">
    <property type="protein sequence ID" value="MFC7318316.1"/>
    <property type="molecule type" value="Genomic_DNA"/>
</dbReference>
<reference evidence="1 2" key="1">
    <citation type="journal article" date="2019" name="Int. J. Syst. Evol. Microbiol.">
        <title>The Global Catalogue of Microorganisms (GCM) 10K type strain sequencing project: providing services to taxonomists for standard genome sequencing and annotation.</title>
        <authorList>
            <consortium name="The Broad Institute Genomics Platform"/>
            <consortium name="The Broad Institute Genome Sequencing Center for Infectious Disease"/>
            <person name="Wu L."/>
            <person name="Ma J."/>
        </authorList>
    </citation>
    <scope>NUCLEOTIDE SEQUENCE [LARGE SCALE GENOMIC DNA]</scope>
    <source>
        <strain evidence="1 2">PSR21</strain>
    </source>
</reference>
<dbReference type="Proteomes" id="UP001596547">
    <property type="component" value="Unassembled WGS sequence"/>
</dbReference>
<accession>A0ABD6ACX8</accession>
<dbReference type="RefSeq" id="WP_276305892.1">
    <property type="nucleotide sequence ID" value="NZ_CP119993.1"/>
</dbReference>
<evidence type="ECO:0000313" key="2">
    <source>
        <dbReference type="Proteomes" id="UP001596547"/>
    </source>
</evidence>
<keyword evidence="2" id="KW-1185">Reference proteome</keyword>
<evidence type="ECO:0000313" key="1">
    <source>
        <dbReference type="EMBL" id="MFC7318316.1"/>
    </source>
</evidence>
<proteinExistence type="predicted"/>
<gene>
    <name evidence="1" type="ORF">ACFQPE_16160</name>
</gene>
<sequence>MNRRPIEIDILVANGTETPSVESGTRVDVSVNGDMYPTAKLEDGRYVAWWFDTEAPDPESDVNSEWVVAPTRYLAAATVGELWNDPAAFHSLVESA</sequence>